<evidence type="ECO:0000313" key="2">
    <source>
        <dbReference type="EMBL" id="KAL0186408.1"/>
    </source>
</evidence>
<feature type="compositionally biased region" description="Basic and acidic residues" evidence="1">
    <location>
        <begin position="45"/>
        <end position="58"/>
    </location>
</feature>
<feature type="non-terminal residue" evidence="2">
    <location>
        <position position="58"/>
    </location>
</feature>
<accession>A0ABD0QL16</accession>
<dbReference type="Proteomes" id="UP001529510">
    <property type="component" value="Unassembled WGS sequence"/>
</dbReference>
<name>A0ABD0QL16_CIRMR</name>
<comment type="caution">
    <text evidence="2">The sequence shown here is derived from an EMBL/GenBank/DDBJ whole genome shotgun (WGS) entry which is preliminary data.</text>
</comment>
<proteinExistence type="predicted"/>
<gene>
    <name evidence="2" type="ORF">M9458_018078</name>
</gene>
<feature type="compositionally biased region" description="Polar residues" evidence="1">
    <location>
        <begin position="1"/>
        <end position="27"/>
    </location>
</feature>
<keyword evidence="3" id="KW-1185">Reference proteome</keyword>
<dbReference type="AlphaFoldDB" id="A0ABD0QL16"/>
<reference evidence="2 3" key="1">
    <citation type="submission" date="2024-05" db="EMBL/GenBank/DDBJ databases">
        <title>Genome sequencing and assembly of Indian major carp, Cirrhinus mrigala (Hamilton, 1822).</title>
        <authorList>
            <person name="Mohindra V."/>
            <person name="Chowdhury L.M."/>
            <person name="Lal K."/>
            <person name="Jena J.K."/>
        </authorList>
    </citation>
    <scope>NUCLEOTIDE SEQUENCE [LARGE SCALE GENOMIC DNA]</scope>
    <source>
        <strain evidence="2">CM1030</strain>
        <tissue evidence="2">Blood</tissue>
    </source>
</reference>
<protein>
    <submittedName>
        <fullName evidence="2">Uncharacterized protein</fullName>
    </submittedName>
</protein>
<evidence type="ECO:0000313" key="3">
    <source>
        <dbReference type="Proteomes" id="UP001529510"/>
    </source>
</evidence>
<organism evidence="2 3">
    <name type="scientific">Cirrhinus mrigala</name>
    <name type="common">Mrigala</name>
    <dbReference type="NCBI Taxonomy" id="683832"/>
    <lineage>
        <taxon>Eukaryota</taxon>
        <taxon>Metazoa</taxon>
        <taxon>Chordata</taxon>
        <taxon>Craniata</taxon>
        <taxon>Vertebrata</taxon>
        <taxon>Euteleostomi</taxon>
        <taxon>Actinopterygii</taxon>
        <taxon>Neopterygii</taxon>
        <taxon>Teleostei</taxon>
        <taxon>Ostariophysi</taxon>
        <taxon>Cypriniformes</taxon>
        <taxon>Cyprinidae</taxon>
        <taxon>Labeoninae</taxon>
        <taxon>Labeonini</taxon>
        <taxon>Cirrhinus</taxon>
    </lineage>
</organism>
<dbReference type="EMBL" id="JAMKFB020000008">
    <property type="protein sequence ID" value="KAL0186408.1"/>
    <property type="molecule type" value="Genomic_DNA"/>
</dbReference>
<feature type="region of interest" description="Disordered" evidence="1">
    <location>
        <begin position="1"/>
        <end position="58"/>
    </location>
</feature>
<sequence length="58" mass="6165">QSQDSVAGMSDSSSLQDVFMDATSSQDSSHKVDPGKCSIFPEESNATRKEKPATVEDA</sequence>
<evidence type="ECO:0000256" key="1">
    <source>
        <dbReference type="SAM" id="MobiDB-lite"/>
    </source>
</evidence>
<feature type="non-terminal residue" evidence="2">
    <location>
        <position position="1"/>
    </location>
</feature>